<dbReference type="AlphaFoldDB" id="D7LEW7"/>
<dbReference type="EMBL" id="GL348716">
    <property type="protein sequence ID" value="EFH55637.1"/>
    <property type="molecule type" value="Genomic_DNA"/>
</dbReference>
<reference evidence="2" key="1">
    <citation type="journal article" date="2011" name="Nat. Genet.">
        <title>The Arabidopsis lyrata genome sequence and the basis of rapid genome size change.</title>
        <authorList>
            <person name="Hu T.T."/>
            <person name="Pattyn P."/>
            <person name="Bakker E.G."/>
            <person name="Cao J."/>
            <person name="Cheng J.-F."/>
            <person name="Clark R.M."/>
            <person name="Fahlgren N."/>
            <person name="Fawcett J.A."/>
            <person name="Grimwood J."/>
            <person name="Gundlach H."/>
            <person name="Haberer G."/>
            <person name="Hollister J.D."/>
            <person name="Ossowski S."/>
            <person name="Ottilar R.P."/>
            <person name="Salamov A.A."/>
            <person name="Schneeberger K."/>
            <person name="Spannagl M."/>
            <person name="Wang X."/>
            <person name="Yang L."/>
            <person name="Nasrallah M.E."/>
            <person name="Bergelson J."/>
            <person name="Carrington J.C."/>
            <person name="Gaut B.S."/>
            <person name="Schmutz J."/>
            <person name="Mayer K.F.X."/>
            <person name="Van de Peer Y."/>
            <person name="Grigoriev I.V."/>
            <person name="Nordborg M."/>
            <person name="Weigel D."/>
            <person name="Guo Y.-L."/>
        </authorList>
    </citation>
    <scope>NUCLEOTIDE SEQUENCE [LARGE SCALE GENOMIC DNA]</scope>
    <source>
        <strain evidence="2">cv. MN47</strain>
    </source>
</reference>
<sequence>MIFSLFSHCYRSNVVDREESSTIDQRLLAPYSGRRTSEDSTRWQPSLYPILEDDGDSDRSKEKVSVVRGKSKAEKMVSISYIVKRAWNIAMSSNIRASPGLFPCPVMRRIV</sequence>
<evidence type="ECO:0000313" key="2">
    <source>
        <dbReference type="Proteomes" id="UP000008694"/>
    </source>
</evidence>
<dbReference type="Gramene" id="scaffold_401778.1">
    <property type="protein sequence ID" value="scaffold_401778.1"/>
    <property type="gene ID" value="scaffold_401778.1"/>
</dbReference>
<accession>D7LEW7</accession>
<keyword evidence="2" id="KW-1185">Reference proteome</keyword>
<evidence type="ECO:0000313" key="1">
    <source>
        <dbReference type="EMBL" id="EFH55637.1"/>
    </source>
</evidence>
<proteinExistence type="predicted"/>
<organism evidence="2">
    <name type="scientific">Arabidopsis lyrata subsp. lyrata</name>
    <name type="common">Lyre-leaved rock-cress</name>
    <dbReference type="NCBI Taxonomy" id="81972"/>
    <lineage>
        <taxon>Eukaryota</taxon>
        <taxon>Viridiplantae</taxon>
        <taxon>Streptophyta</taxon>
        <taxon>Embryophyta</taxon>
        <taxon>Tracheophyta</taxon>
        <taxon>Spermatophyta</taxon>
        <taxon>Magnoliopsida</taxon>
        <taxon>eudicotyledons</taxon>
        <taxon>Gunneridae</taxon>
        <taxon>Pentapetalae</taxon>
        <taxon>rosids</taxon>
        <taxon>malvids</taxon>
        <taxon>Brassicales</taxon>
        <taxon>Brassicaceae</taxon>
        <taxon>Camelineae</taxon>
        <taxon>Arabidopsis</taxon>
    </lineage>
</organism>
<name>D7LEW7_ARALL</name>
<dbReference type="Proteomes" id="UP000008694">
    <property type="component" value="Unassembled WGS sequence"/>
</dbReference>
<dbReference type="HOGENOM" id="CLU_2161862_0_0_1"/>
<gene>
    <name evidence="1" type="ORF">ARALYDRAFT_902277</name>
</gene>
<protein>
    <submittedName>
        <fullName evidence="1">Uncharacterized protein</fullName>
    </submittedName>
</protein>